<comment type="similarity">
    <text evidence="2 8">Belongs to the class-V pyridoxal-phosphate-dependent aminotransferase family.</text>
</comment>
<dbReference type="InterPro" id="IPR015421">
    <property type="entry name" value="PyrdxlP-dep_Trfase_major"/>
</dbReference>
<comment type="caution">
    <text evidence="11">The sequence shown here is derived from an EMBL/GenBank/DDBJ whole genome shotgun (WGS) entry which is preliminary data.</text>
</comment>
<dbReference type="Gene3D" id="3.40.640.10">
    <property type="entry name" value="Type I PLP-dependent aspartate aminotransferase-like (Major domain)"/>
    <property type="match status" value="1"/>
</dbReference>
<dbReference type="FunFam" id="3.40.640.10:FF:000027">
    <property type="entry name" value="Serine--pyruvate aminotransferase, mitochondrial"/>
    <property type="match status" value="1"/>
</dbReference>
<dbReference type="InterPro" id="IPR020578">
    <property type="entry name" value="Aminotrans_V_PyrdxlP_BS"/>
</dbReference>
<dbReference type="GO" id="GO:0004760">
    <property type="term" value="F:L-serine-pyruvate transaminase activity"/>
    <property type="evidence" value="ECO:0007669"/>
    <property type="project" value="TreeGrafter"/>
</dbReference>
<keyword evidence="3" id="KW-0032">Aminotransferase</keyword>
<evidence type="ECO:0000256" key="3">
    <source>
        <dbReference type="ARBA" id="ARBA00022576"/>
    </source>
</evidence>
<organism evidence="11 12">
    <name type="scientific">Leuconostoc fallax</name>
    <dbReference type="NCBI Taxonomy" id="1251"/>
    <lineage>
        <taxon>Bacteria</taxon>
        <taxon>Bacillati</taxon>
        <taxon>Bacillota</taxon>
        <taxon>Bacilli</taxon>
        <taxon>Lactobacillales</taxon>
        <taxon>Lactobacillaceae</taxon>
        <taxon>Leuconostoc</taxon>
    </lineage>
</organism>
<comment type="cofactor">
    <cofactor evidence="1 7 9">
        <name>pyridoxal 5'-phosphate</name>
        <dbReference type="ChEBI" id="CHEBI:597326"/>
    </cofactor>
</comment>
<reference evidence="11 12" key="1">
    <citation type="journal article" date="2019" name="Appl. Microbiol. Biotechnol.">
        <title>Uncovering carbohydrate metabolism through a genotype-phenotype association study of 56 lactic acid bacteria genomes.</title>
        <authorList>
            <person name="Buron-Moles G."/>
            <person name="Chailyan A."/>
            <person name="Dolejs I."/>
            <person name="Forster J."/>
            <person name="Miks M.H."/>
        </authorList>
    </citation>
    <scope>NUCLEOTIDE SEQUENCE [LARGE SCALE GENOMIC DNA]</scope>
    <source>
        <strain evidence="11 12">ATCC 700006</strain>
    </source>
</reference>
<dbReference type="RefSeq" id="WP_010008523.1">
    <property type="nucleotide sequence ID" value="NZ_JAGYGP010000001.1"/>
</dbReference>
<dbReference type="PANTHER" id="PTHR21152:SF40">
    <property type="entry name" value="ALANINE--GLYOXYLATE AMINOTRANSFERASE"/>
    <property type="match status" value="1"/>
</dbReference>
<evidence type="ECO:0000313" key="12">
    <source>
        <dbReference type="Proteomes" id="UP000295681"/>
    </source>
</evidence>
<dbReference type="PROSITE" id="PS00595">
    <property type="entry name" value="AA_TRANSFER_CLASS_5"/>
    <property type="match status" value="1"/>
</dbReference>
<evidence type="ECO:0000256" key="5">
    <source>
        <dbReference type="ARBA" id="ARBA00022898"/>
    </source>
</evidence>
<dbReference type="EMBL" id="PUFI01000015">
    <property type="protein sequence ID" value="TDG67645.1"/>
    <property type="molecule type" value="Genomic_DNA"/>
</dbReference>
<evidence type="ECO:0000256" key="8">
    <source>
        <dbReference type="RuleBase" id="RU004075"/>
    </source>
</evidence>
<dbReference type="InterPro" id="IPR015424">
    <property type="entry name" value="PyrdxlP-dep_Trfase"/>
</dbReference>
<keyword evidence="4" id="KW-0808">Transferase</keyword>
<keyword evidence="5 7" id="KW-0663">Pyridoxal phosphate</keyword>
<evidence type="ECO:0000256" key="6">
    <source>
        <dbReference type="PIRSR" id="PIRSR000524-1"/>
    </source>
</evidence>
<name>A0A4R5N750_9LACO</name>
<evidence type="ECO:0000256" key="4">
    <source>
        <dbReference type="ARBA" id="ARBA00022679"/>
    </source>
</evidence>
<evidence type="ECO:0000256" key="1">
    <source>
        <dbReference type="ARBA" id="ARBA00001933"/>
    </source>
</evidence>
<dbReference type="GO" id="GO:0008453">
    <property type="term" value="F:alanine-glyoxylate transaminase activity"/>
    <property type="evidence" value="ECO:0007669"/>
    <property type="project" value="TreeGrafter"/>
</dbReference>
<gene>
    <name evidence="11" type="ORF">C5L23_001444</name>
</gene>
<evidence type="ECO:0000256" key="2">
    <source>
        <dbReference type="ARBA" id="ARBA00009236"/>
    </source>
</evidence>
<accession>A0A4R5N750</accession>
<proteinExistence type="inferred from homology"/>
<dbReference type="AlphaFoldDB" id="A0A4R5N750"/>
<dbReference type="PIRSF" id="PIRSF000524">
    <property type="entry name" value="SPT"/>
    <property type="match status" value="1"/>
</dbReference>
<dbReference type="InterPro" id="IPR015422">
    <property type="entry name" value="PyrdxlP-dep_Trfase_small"/>
</dbReference>
<dbReference type="Gene3D" id="3.90.1150.10">
    <property type="entry name" value="Aspartate Aminotransferase, domain 1"/>
    <property type="match status" value="1"/>
</dbReference>
<protein>
    <recommendedName>
        <fullName evidence="10">Aminotransferase class V domain-containing protein</fullName>
    </recommendedName>
</protein>
<dbReference type="PANTHER" id="PTHR21152">
    <property type="entry name" value="AMINOTRANSFERASE CLASS V"/>
    <property type="match status" value="1"/>
</dbReference>
<dbReference type="STRING" id="907931.GCA_000165675_00053"/>
<feature type="domain" description="Aminotransferase class V" evidence="10">
    <location>
        <begin position="33"/>
        <end position="349"/>
    </location>
</feature>
<evidence type="ECO:0000313" key="11">
    <source>
        <dbReference type="EMBL" id="TDG67645.1"/>
    </source>
</evidence>
<evidence type="ECO:0000259" key="10">
    <source>
        <dbReference type="Pfam" id="PF00266"/>
    </source>
</evidence>
<evidence type="ECO:0000256" key="9">
    <source>
        <dbReference type="RuleBase" id="RU004504"/>
    </source>
</evidence>
<sequence>MSLEITDRQIMTPGPTMVDPRVSQAASNAILGQFDPAFTQIMNENMDFIRKAFQTKNYWSFPIDGASRAGLEAVINSIVSPGDKVLVPRMGRFGDLAVELATRAGGKVITMDTDWGTVFNQEDIIKKINEVKPKVLAIVHGETSTGRLQPIDKIGAAAKTVGAFTIVDAVASFMGVSIPVDDWELDAVIGGAQKSLSAPAGITPITFNERFADEIKLRKRVEAGVATSESDISENYINSNYLDLTQLMDYWSPARLNHHTESTILNYTLHEALSLAVENEGIFERFNRQIKQQQILKEGLKKLGLKIFGDEDHEMPNMVAVEIPEGVAGDKIRAILLNDYGVEIASSFGPMAGRIWRVGLMGYVAQKHYVLRFLSIFASVLAQNGVKVNTALALNWVTEAYHELEN</sequence>
<feature type="modified residue" description="N6-(pyridoxal phosphate)lysine" evidence="7">
    <location>
        <position position="194"/>
    </location>
</feature>
<dbReference type="Proteomes" id="UP000295681">
    <property type="component" value="Unassembled WGS sequence"/>
</dbReference>
<evidence type="ECO:0000256" key="7">
    <source>
        <dbReference type="PIRSR" id="PIRSR000524-50"/>
    </source>
</evidence>
<dbReference type="SUPFAM" id="SSF53383">
    <property type="entry name" value="PLP-dependent transferases"/>
    <property type="match status" value="1"/>
</dbReference>
<dbReference type="InterPro" id="IPR000192">
    <property type="entry name" value="Aminotrans_V_dom"/>
</dbReference>
<keyword evidence="12" id="KW-1185">Reference proteome</keyword>
<dbReference type="GO" id="GO:0019265">
    <property type="term" value="P:glycine biosynthetic process, by transamination of glyoxylate"/>
    <property type="evidence" value="ECO:0007669"/>
    <property type="project" value="TreeGrafter"/>
</dbReference>
<dbReference type="InterPro" id="IPR024169">
    <property type="entry name" value="SP_NH2Trfase/AEP_transaminase"/>
</dbReference>
<dbReference type="Pfam" id="PF00266">
    <property type="entry name" value="Aminotran_5"/>
    <property type="match status" value="1"/>
</dbReference>
<feature type="binding site" evidence="6">
    <location>
        <position position="357"/>
    </location>
    <ligand>
        <name>substrate</name>
    </ligand>
</feature>